<dbReference type="Proteomes" id="UP000054783">
    <property type="component" value="Unassembled WGS sequence"/>
</dbReference>
<keyword evidence="2" id="KW-1185">Reference proteome</keyword>
<dbReference type="AlphaFoldDB" id="A0A0V1AFW9"/>
<organism evidence="1 2">
    <name type="scientific">Trichinella patagoniensis</name>
    <dbReference type="NCBI Taxonomy" id="990121"/>
    <lineage>
        <taxon>Eukaryota</taxon>
        <taxon>Metazoa</taxon>
        <taxon>Ecdysozoa</taxon>
        <taxon>Nematoda</taxon>
        <taxon>Enoplea</taxon>
        <taxon>Dorylaimia</taxon>
        <taxon>Trichinellida</taxon>
        <taxon>Trichinellidae</taxon>
        <taxon>Trichinella</taxon>
    </lineage>
</organism>
<accession>A0A0V1AFW9</accession>
<sequence>MIFMVFCEVKKDMPFYEKNRMSIIYLYAYISTDQRFDKLHWLTSAHWMRSAWIGDEKEKSEMGIDDEEESAADE</sequence>
<evidence type="ECO:0000313" key="1">
    <source>
        <dbReference type="EMBL" id="KRY23734.1"/>
    </source>
</evidence>
<dbReference type="EMBL" id="JYDQ01000002">
    <property type="protein sequence ID" value="KRY23734.1"/>
    <property type="molecule type" value="Genomic_DNA"/>
</dbReference>
<comment type="caution">
    <text evidence="1">The sequence shown here is derived from an EMBL/GenBank/DDBJ whole genome shotgun (WGS) entry which is preliminary data.</text>
</comment>
<protein>
    <submittedName>
        <fullName evidence="1">Uncharacterized protein</fullName>
    </submittedName>
</protein>
<reference evidence="1 2" key="1">
    <citation type="submission" date="2015-01" db="EMBL/GenBank/DDBJ databases">
        <title>Evolution of Trichinella species and genotypes.</title>
        <authorList>
            <person name="Korhonen P.K."/>
            <person name="Edoardo P."/>
            <person name="Giuseppe L.R."/>
            <person name="Gasser R.B."/>
        </authorList>
    </citation>
    <scope>NUCLEOTIDE SEQUENCE [LARGE SCALE GENOMIC DNA]</scope>
    <source>
        <strain evidence="1">ISS2496</strain>
    </source>
</reference>
<gene>
    <name evidence="1" type="ORF">T12_11764</name>
</gene>
<evidence type="ECO:0000313" key="2">
    <source>
        <dbReference type="Proteomes" id="UP000054783"/>
    </source>
</evidence>
<proteinExistence type="predicted"/>
<name>A0A0V1AFW9_9BILA</name>